<dbReference type="OrthoDB" id="9799894at2"/>
<proteinExistence type="predicted"/>
<dbReference type="STRING" id="1166340.SAMN05192583_2301"/>
<keyword evidence="2" id="KW-1185">Reference proteome</keyword>
<gene>
    <name evidence="1" type="ORF">SAMN05192583_2301</name>
</gene>
<dbReference type="Pfam" id="PF06676">
    <property type="entry name" value="DUF1178"/>
    <property type="match status" value="1"/>
</dbReference>
<dbReference type="InterPro" id="IPR009562">
    <property type="entry name" value="DUF1178"/>
</dbReference>
<organism evidence="1 2">
    <name type="scientific">Sphingomonas gellani</name>
    <dbReference type="NCBI Taxonomy" id="1166340"/>
    <lineage>
        <taxon>Bacteria</taxon>
        <taxon>Pseudomonadati</taxon>
        <taxon>Pseudomonadota</taxon>
        <taxon>Alphaproteobacteria</taxon>
        <taxon>Sphingomonadales</taxon>
        <taxon>Sphingomonadaceae</taxon>
        <taxon>Sphingomonas</taxon>
    </lineage>
</organism>
<dbReference type="Proteomes" id="UP000199206">
    <property type="component" value="Unassembled WGS sequence"/>
</dbReference>
<name>A0A1H8ETE5_9SPHN</name>
<dbReference type="EMBL" id="FOCF01000005">
    <property type="protein sequence ID" value="SEN22753.1"/>
    <property type="molecule type" value="Genomic_DNA"/>
</dbReference>
<reference evidence="2" key="1">
    <citation type="submission" date="2016-10" db="EMBL/GenBank/DDBJ databases">
        <authorList>
            <person name="Varghese N."/>
            <person name="Submissions S."/>
        </authorList>
    </citation>
    <scope>NUCLEOTIDE SEQUENCE [LARGE SCALE GENOMIC DNA]</scope>
    <source>
        <strain evidence="2">S6-262</strain>
    </source>
</reference>
<dbReference type="RefSeq" id="WP_093665839.1">
    <property type="nucleotide sequence ID" value="NZ_FOCF01000005.1"/>
</dbReference>
<dbReference type="AlphaFoldDB" id="A0A1H8ETE5"/>
<evidence type="ECO:0000313" key="1">
    <source>
        <dbReference type="EMBL" id="SEN22753.1"/>
    </source>
</evidence>
<evidence type="ECO:0000313" key="2">
    <source>
        <dbReference type="Proteomes" id="UP000199206"/>
    </source>
</evidence>
<protein>
    <submittedName>
        <fullName evidence="1">Uncharacterized protein</fullName>
    </submittedName>
</protein>
<sequence>MIVFDLRCDAGHVFEAWFASSEGWESQRRDRQVRCPTCDSAEVEKALMTPAIGPKGNRRSGGSIDAGQLKQVMQAMAAAQGKMLEGSTWVGGGFAARARAMHDGDEPAAPIHGQASLAEAKALVDEGVPIAPLPLPVVPPDQVN</sequence>
<accession>A0A1H8ETE5</accession>
<dbReference type="PIRSF" id="PIRSF032131">
    <property type="entry name" value="UCP032131"/>
    <property type="match status" value="1"/>
</dbReference>